<feature type="region of interest" description="Disordered" evidence="1">
    <location>
        <begin position="176"/>
        <end position="200"/>
    </location>
</feature>
<keyword evidence="2" id="KW-0812">Transmembrane</keyword>
<reference evidence="4 5" key="1">
    <citation type="submission" date="2021-12" db="EMBL/GenBank/DDBJ databases">
        <title>Discovery of the Pendulisporaceae a myxobacterial family with distinct sporulation behavior and unique specialized metabolism.</title>
        <authorList>
            <person name="Garcia R."/>
            <person name="Popoff A."/>
            <person name="Bader C.D."/>
            <person name="Loehr J."/>
            <person name="Walesch S."/>
            <person name="Walt C."/>
            <person name="Boldt J."/>
            <person name="Bunk B."/>
            <person name="Haeckl F.J.F.P.J."/>
            <person name="Gunesch A.P."/>
            <person name="Birkelbach J."/>
            <person name="Nuebel U."/>
            <person name="Pietschmann T."/>
            <person name="Bach T."/>
            <person name="Mueller R."/>
        </authorList>
    </citation>
    <scope>NUCLEOTIDE SEQUENCE [LARGE SCALE GENOMIC DNA]</scope>
    <source>
        <strain evidence="4 5">MSr12523</strain>
    </source>
</reference>
<proteinExistence type="predicted"/>
<evidence type="ECO:0000256" key="3">
    <source>
        <dbReference type="SAM" id="SignalP"/>
    </source>
</evidence>
<dbReference type="Proteomes" id="UP001379533">
    <property type="component" value="Chromosome"/>
</dbReference>
<evidence type="ECO:0000256" key="1">
    <source>
        <dbReference type="SAM" id="MobiDB-lite"/>
    </source>
</evidence>
<keyword evidence="2" id="KW-1133">Transmembrane helix</keyword>
<evidence type="ECO:0000313" key="5">
    <source>
        <dbReference type="Proteomes" id="UP001379533"/>
    </source>
</evidence>
<protein>
    <recommendedName>
        <fullName evidence="6">Tetratricopeptide repeat protein</fullName>
    </recommendedName>
</protein>
<keyword evidence="3" id="KW-0732">Signal</keyword>
<evidence type="ECO:0008006" key="6">
    <source>
        <dbReference type="Google" id="ProtNLM"/>
    </source>
</evidence>
<dbReference type="EMBL" id="CP089982">
    <property type="protein sequence ID" value="WXA96828.1"/>
    <property type="molecule type" value="Genomic_DNA"/>
</dbReference>
<keyword evidence="5" id="KW-1185">Reference proteome</keyword>
<keyword evidence="2" id="KW-0472">Membrane</keyword>
<organism evidence="4 5">
    <name type="scientific">Pendulispora brunnea</name>
    <dbReference type="NCBI Taxonomy" id="2905690"/>
    <lineage>
        <taxon>Bacteria</taxon>
        <taxon>Pseudomonadati</taxon>
        <taxon>Myxococcota</taxon>
        <taxon>Myxococcia</taxon>
        <taxon>Myxococcales</taxon>
        <taxon>Sorangiineae</taxon>
        <taxon>Pendulisporaceae</taxon>
        <taxon>Pendulispora</taxon>
    </lineage>
</organism>
<evidence type="ECO:0000256" key="2">
    <source>
        <dbReference type="SAM" id="Phobius"/>
    </source>
</evidence>
<gene>
    <name evidence="4" type="ORF">LZC95_08260</name>
</gene>
<feature type="transmembrane region" description="Helical" evidence="2">
    <location>
        <begin position="282"/>
        <end position="301"/>
    </location>
</feature>
<feature type="signal peptide" evidence="3">
    <location>
        <begin position="1"/>
        <end position="22"/>
    </location>
</feature>
<feature type="chain" id="PRO_5045545747" description="Tetratricopeptide repeat protein" evidence="3">
    <location>
        <begin position="23"/>
        <end position="330"/>
    </location>
</feature>
<dbReference type="RefSeq" id="WP_394847444.1">
    <property type="nucleotide sequence ID" value="NZ_CP089982.1"/>
</dbReference>
<sequence>MLRSFIALVAIAALAVPRSAQAQPSAADIAVAKQQYESGKKAAKDGDYDTARRYFLQSLAVAPHPLTLWNLALVEIDSGHPVDGVRDLRKYKADPRAEPEKKKEADGLIEQQMKRIGRVKILVPSNVPVTLDGTVVSDEQRKDAIEVVAGHHAVDAGFPSGSRHMDLEVAGGKEVPVTFDSTTDPTEPGPGPGGGIAKRDEGGGLPCFHSGVCTGTVISLAAVGVAGIIGYGIWQGQANSATTSARGLAPPSSCEGPNRPQVCGQAQSYLDDHDSKLTLSRISLAVGAASLVGAGVVLLAWPRSTKETTGAQVFPLLSPGTAGMGVRGQF</sequence>
<accession>A0ABZ2KDW2</accession>
<evidence type="ECO:0000313" key="4">
    <source>
        <dbReference type="EMBL" id="WXA96828.1"/>
    </source>
</evidence>
<name>A0ABZ2KDW2_9BACT</name>